<dbReference type="Gene3D" id="3.40.50.880">
    <property type="match status" value="1"/>
</dbReference>
<dbReference type="RefSeq" id="WP_062087457.1">
    <property type="nucleotide sequence ID" value="NZ_FCOK02000025.1"/>
</dbReference>
<gene>
    <name evidence="1" type="ORF">AWB69_03902</name>
</gene>
<sequence>MADSLASCRVVILAVDGFEQAKPVAPRNALKANGTQVRAISQKPGQTQGFVQTDKRDMVKVDVHALPIIKHHYAMAQQLDRLNGVTP</sequence>
<evidence type="ECO:0000313" key="1">
    <source>
        <dbReference type="EMBL" id="SAL39397.1"/>
    </source>
</evidence>
<dbReference type="InterPro" id="IPR029062">
    <property type="entry name" value="Class_I_gatase-like"/>
</dbReference>
<proteinExistence type="predicted"/>
<organism evidence="1 2">
    <name type="scientific">Caballeronia udeis</name>
    <dbReference type="NCBI Taxonomy" id="1232866"/>
    <lineage>
        <taxon>Bacteria</taxon>
        <taxon>Pseudomonadati</taxon>
        <taxon>Pseudomonadota</taxon>
        <taxon>Betaproteobacteria</taxon>
        <taxon>Burkholderiales</taxon>
        <taxon>Burkholderiaceae</taxon>
        <taxon>Caballeronia</taxon>
    </lineage>
</organism>
<dbReference type="EMBL" id="FCOK02000025">
    <property type="protein sequence ID" value="SAL39397.1"/>
    <property type="molecule type" value="Genomic_DNA"/>
</dbReference>
<dbReference type="OrthoDB" id="9792284at2"/>
<accession>A0A158H5H2</accession>
<dbReference type="AlphaFoldDB" id="A0A158H5H2"/>
<protein>
    <submittedName>
        <fullName evidence="1">PfpI family intracellular peptidase</fullName>
    </submittedName>
</protein>
<evidence type="ECO:0000313" key="2">
    <source>
        <dbReference type="Proteomes" id="UP000054683"/>
    </source>
</evidence>
<reference evidence="1 2" key="1">
    <citation type="submission" date="2016-01" db="EMBL/GenBank/DDBJ databases">
        <authorList>
            <person name="Oliw E.H."/>
        </authorList>
    </citation>
    <scope>NUCLEOTIDE SEQUENCE [LARGE SCALE GENOMIC DNA]</scope>
    <source>
        <strain evidence="1">LMG 27134</strain>
    </source>
</reference>
<name>A0A158H5H2_9BURK</name>
<dbReference type="Proteomes" id="UP000054683">
    <property type="component" value="Unassembled WGS sequence"/>
</dbReference>